<accession>A0A8J7QEB7</accession>
<dbReference type="Proteomes" id="UP000664417">
    <property type="component" value="Unassembled WGS sequence"/>
</dbReference>
<protein>
    <recommendedName>
        <fullName evidence="4">DNA gyrase subunit B</fullName>
    </recommendedName>
</protein>
<organism evidence="2 3">
    <name type="scientific">Acanthopleuribacter pedis</name>
    <dbReference type="NCBI Taxonomy" id="442870"/>
    <lineage>
        <taxon>Bacteria</taxon>
        <taxon>Pseudomonadati</taxon>
        <taxon>Acidobacteriota</taxon>
        <taxon>Holophagae</taxon>
        <taxon>Acanthopleuribacterales</taxon>
        <taxon>Acanthopleuribacteraceae</taxon>
        <taxon>Acanthopleuribacter</taxon>
    </lineage>
</organism>
<comment type="caution">
    <text evidence="2">The sequence shown here is derived from an EMBL/GenBank/DDBJ whole genome shotgun (WGS) entry which is preliminary data.</text>
</comment>
<feature type="transmembrane region" description="Helical" evidence="1">
    <location>
        <begin position="36"/>
        <end position="55"/>
    </location>
</feature>
<name>A0A8J7QEB7_9BACT</name>
<evidence type="ECO:0000256" key="1">
    <source>
        <dbReference type="SAM" id="Phobius"/>
    </source>
</evidence>
<sequence>MSSLLNASWAAWPVKIAAVLVSLAYPFAVYWGLQHWGARGLVLVLCVPLLLRLLWRRKGDGALLPALSMAVIVAVVWLTGWSGAVLYQPVAVNAVLFSTFWVSLRRPPSMIERFARLQEPDLPPEAVVYCAKVTRVWCGFFVLNGVLSLFTALYGDLALWTLYNGLISYGLIGLLFGVEWLVRLRFKRRLKQEPNS</sequence>
<gene>
    <name evidence="2" type="ORF">J3U88_31440</name>
</gene>
<evidence type="ECO:0000313" key="3">
    <source>
        <dbReference type="Proteomes" id="UP000664417"/>
    </source>
</evidence>
<reference evidence="2" key="1">
    <citation type="submission" date="2021-03" db="EMBL/GenBank/DDBJ databases">
        <authorList>
            <person name="Wang G."/>
        </authorList>
    </citation>
    <scope>NUCLEOTIDE SEQUENCE</scope>
    <source>
        <strain evidence="2">KCTC 12899</strain>
    </source>
</reference>
<dbReference type="EMBL" id="JAFREP010000047">
    <property type="protein sequence ID" value="MBO1323022.1"/>
    <property type="molecule type" value="Genomic_DNA"/>
</dbReference>
<keyword evidence="1" id="KW-0812">Transmembrane</keyword>
<evidence type="ECO:0000313" key="2">
    <source>
        <dbReference type="EMBL" id="MBO1323022.1"/>
    </source>
</evidence>
<dbReference type="AlphaFoldDB" id="A0A8J7QEB7"/>
<feature type="transmembrane region" description="Helical" evidence="1">
    <location>
        <begin position="86"/>
        <end position="104"/>
    </location>
</feature>
<feature type="transmembrane region" description="Helical" evidence="1">
    <location>
        <begin position="136"/>
        <end position="154"/>
    </location>
</feature>
<keyword evidence="1" id="KW-1133">Transmembrane helix</keyword>
<proteinExistence type="predicted"/>
<feature type="transmembrane region" description="Helical" evidence="1">
    <location>
        <begin position="160"/>
        <end position="182"/>
    </location>
</feature>
<dbReference type="RefSeq" id="WP_207862994.1">
    <property type="nucleotide sequence ID" value="NZ_JAFREP010000047.1"/>
</dbReference>
<keyword evidence="3" id="KW-1185">Reference proteome</keyword>
<keyword evidence="1" id="KW-0472">Membrane</keyword>
<feature type="transmembrane region" description="Helical" evidence="1">
    <location>
        <begin position="12"/>
        <end position="30"/>
    </location>
</feature>
<evidence type="ECO:0008006" key="4">
    <source>
        <dbReference type="Google" id="ProtNLM"/>
    </source>
</evidence>
<feature type="transmembrane region" description="Helical" evidence="1">
    <location>
        <begin position="62"/>
        <end position="80"/>
    </location>
</feature>